<proteinExistence type="predicted"/>
<dbReference type="SUPFAM" id="SSF56349">
    <property type="entry name" value="DNA breaking-rejoining enzymes"/>
    <property type="match status" value="1"/>
</dbReference>
<keyword evidence="3" id="KW-1185">Reference proteome</keyword>
<reference evidence="3" key="1">
    <citation type="submission" date="2017-04" db="EMBL/GenBank/DDBJ databases">
        <title>Genome evolution of the luminous symbionts of deep sea anglerfish.</title>
        <authorList>
            <person name="Hendry T.A."/>
        </authorList>
    </citation>
    <scope>NUCLEOTIDE SEQUENCE [LARGE SCALE GENOMIC DNA]</scope>
</reference>
<dbReference type="InterPro" id="IPR013762">
    <property type="entry name" value="Integrase-like_cat_sf"/>
</dbReference>
<dbReference type="AlphaFoldDB" id="A0A291BBW9"/>
<gene>
    <name evidence="2" type="ORF">BTN50_2094</name>
</gene>
<sequence length="164" mass="18449">MINNGVAQHIVQRYLGHESLTMTSIYAHIMDKTLKEEYAKFNDKMADIKGAIYDVADVAESFSEGCDADSIDSQWLKKNIAVQALPNGLCSLPVVQGSCLHANACLTCPNFRTDHRYLPQHKDQLNRTEEIIPTCSSKGWARKLEMNEKIKQSLVNIIEPLEVK</sequence>
<evidence type="ECO:0000256" key="1">
    <source>
        <dbReference type="ARBA" id="ARBA00023172"/>
    </source>
</evidence>
<accession>A0A291BBW9</accession>
<keyword evidence="1" id="KW-0233">DNA recombination</keyword>
<dbReference type="Gene3D" id="1.10.443.10">
    <property type="entry name" value="Intergrase catalytic core"/>
    <property type="match status" value="1"/>
</dbReference>
<dbReference type="KEGG" id="elux:BTN50_2094"/>
<organism evidence="2 3">
    <name type="scientific">Candidatus Enterovibrio altilux</name>
    <dbReference type="NCBI Taxonomy" id="1927128"/>
    <lineage>
        <taxon>Bacteria</taxon>
        <taxon>Pseudomonadati</taxon>
        <taxon>Pseudomonadota</taxon>
        <taxon>Gammaproteobacteria</taxon>
        <taxon>Vibrionales</taxon>
        <taxon>Vibrionaceae</taxon>
        <taxon>Enterovibrio</taxon>
    </lineage>
</organism>
<dbReference type="GO" id="GO:0015074">
    <property type="term" value="P:DNA integration"/>
    <property type="evidence" value="ECO:0007669"/>
    <property type="project" value="InterPro"/>
</dbReference>
<dbReference type="InterPro" id="IPR011010">
    <property type="entry name" value="DNA_brk_join_enz"/>
</dbReference>
<evidence type="ECO:0000313" key="3">
    <source>
        <dbReference type="Proteomes" id="UP000218160"/>
    </source>
</evidence>
<dbReference type="EMBL" id="CP020663">
    <property type="protein sequence ID" value="ATF10502.1"/>
    <property type="molecule type" value="Genomic_DNA"/>
</dbReference>
<dbReference type="GO" id="GO:0006310">
    <property type="term" value="P:DNA recombination"/>
    <property type="evidence" value="ECO:0007669"/>
    <property type="project" value="UniProtKB-KW"/>
</dbReference>
<evidence type="ECO:0000313" key="2">
    <source>
        <dbReference type="EMBL" id="ATF10502.1"/>
    </source>
</evidence>
<protein>
    <submittedName>
        <fullName evidence="2">Transposase B</fullName>
    </submittedName>
</protein>
<dbReference type="GO" id="GO:0003677">
    <property type="term" value="F:DNA binding"/>
    <property type="evidence" value="ECO:0007669"/>
    <property type="project" value="InterPro"/>
</dbReference>
<dbReference type="Proteomes" id="UP000218160">
    <property type="component" value="Chromosome 2"/>
</dbReference>
<name>A0A291BBW9_9GAMM</name>